<organism evidence="1 2">
    <name type="scientific">Giardia muris</name>
    <dbReference type="NCBI Taxonomy" id="5742"/>
    <lineage>
        <taxon>Eukaryota</taxon>
        <taxon>Metamonada</taxon>
        <taxon>Diplomonadida</taxon>
        <taxon>Hexamitidae</taxon>
        <taxon>Giardiinae</taxon>
        <taxon>Giardia</taxon>
    </lineage>
</organism>
<gene>
    <name evidence="1" type="ORF">GMRT_12295</name>
</gene>
<dbReference type="AlphaFoldDB" id="A0A4Z1T4E9"/>
<dbReference type="EMBL" id="VDLU01000001">
    <property type="protein sequence ID" value="TNJ30548.1"/>
    <property type="molecule type" value="Genomic_DNA"/>
</dbReference>
<name>A0A4Z1T4E9_GIAMU</name>
<evidence type="ECO:0000313" key="2">
    <source>
        <dbReference type="Proteomes" id="UP000315496"/>
    </source>
</evidence>
<evidence type="ECO:0000313" key="1">
    <source>
        <dbReference type="EMBL" id="TNJ30548.1"/>
    </source>
</evidence>
<proteinExistence type="predicted"/>
<sequence length="126" mass="14477">MPTNNFFEDISSEILKLCVSPHRKPRSKEPDIHLQDFLMHIAALANVPESCFTEAAEMLGRLSEIYVGRLTRQNIIRLTFAALIVSASKHSLPYSLREWAAFGCYFYSREEIKFMTEQLRAGLHVD</sequence>
<dbReference type="CDD" id="cd00043">
    <property type="entry name" value="CYCLIN_SF"/>
    <property type="match status" value="1"/>
</dbReference>
<keyword evidence="2" id="KW-1185">Reference proteome</keyword>
<dbReference type="OrthoDB" id="10252564at2759"/>
<comment type="caution">
    <text evidence="1">The sequence shown here is derived from an EMBL/GenBank/DDBJ whole genome shotgun (WGS) entry which is preliminary data.</text>
</comment>
<dbReference type="Proteomes" id="UP000315496">
    <property type="component" value="Chromosome 1"/>
</dbReference>
<dbReference type="VEuPathDB" id="GiardiaDB:GMRT_12295"/>
<protein>
    <submittedName>
        <fullName evidence="1">Cyclin-like protein</fullName>
    </submittedName>
</protein>
<reference evidence="1 2" key="1">
    <citation type="submission" date="2019-05" db="EMBL/GenBank/DDBJ databases">
        <title>The compact genome of Giardia muris reveals important steps in the evolution of intestinal protozoan parasites.</title>
        <authorList>
            <person name="Xu F."/>
            <person name="Jimenez-Gonzalez A."/>
            <person name="Einarsson E."/>
            <person name="Astvaldsson A."/>
            <person name="Peirasmaki D."/>
            <person name="Eckmann L."/>
            <person name="Andersson J.O."/>
            <person name="Svard S.G."/>
            <person name="Jerlstrom-Hultqvist J."/>
        </authorList>
    </citation>
    <scope>NUCLEOTIDE SEQUENCE [LARGE SCALE GENOMIC DNA]</scope>
    <source>
        <strain evidence="1 2">Roberts-Thomson</strain>
    </source>
</reference>
<accession>A0A4Z1T4E9</accession>